<reference evidence="2" key="1">
    <citation type="journal article" date="2016" name="Genome Announc.">
        <title>Draft genome sequences of fungus Aspergillus calidoustus.</title>
        <authorList>
            <person name="Horn F."/>
            <person name="Linde J."/>
            <person name="Mattern D.J."/>
            <person name="Walther G."/>
            <person name="Guthke R."/>
            <person name="Scherlach K."/>
            <person name="Martin K."/>
            <person name="Brakhage A.A."/>
            <person name="Petzke L."/>
            <person name="Valiante V."/>
        </authorList>
    </citation>
    <scope>NUCLEOTIDE SEQUENCE [LARGE SCALE GENOMIC DNA]</scope>
    <source>
        <strain evidence="2">SF006504</strain>
    </source>
</reference>
<dbReference type="OMA" id="CINTASE"/>
<dbReference type="STRING" id="454130.A0A0U5FNB8"/>
<dbReference type="EMBL" id="CDMC01000001">
    <property type="protein sequence ID" value="CEL00946.1"/>
    <property type="molecule type" value="Genomic_DNA"/>
</dbReference>
<evidence type="ECO:0000313" key="1">
    <source>
        <dbReference type="EMBL" id="CEL00946.1"/>
    </source>
</evidence>
<dbReference type="Proteomes" id="UP000054771">
    <property type="component" value="Unassembled WGS sequence"/>
</dbReference>
<evidence type="ECO:0000313" key="2">
    <source>
        <dbReference type="Proteomes" id="UP000054771"/>
    </source>
</evidence>
<name>A0A0U5FNB8_ASPCI</name>
<gene>
    <name evidence="1" type="ORF">ASPCAL00538</name>
</gene>
<sequence>MSKVLGSFVQKAQSIKNAPSKFSSAAVEGSRLVPSRTKDADFQLRIDAGHYDPGSKKLNVVLQVNSQAKSPVLKDWVKKNTTHAKLATSVFDTAAEDKQAEYERVLRDLEEKGKKNLG</sequence>
<organism evidence="1 2">
    <name type="scientific">Aspergillus calidoustus</name>
    <dbReference type="NCBI Taxonomy" id="454130"/>
    <lineage>
        <taxon>Eukaryota</taxon>
        <taxon>Fungi</taxon>
        <taxon>Dikarya</taxon>
        <taxon>Ascomycota</taxon>
        <taxon>Pezizomycotina</taxon>
        <taxon>Eurotiomycetes</taxon>
        <taxon>Eurotiomycetidae</taxon>
        <taxon>Eurotiales</taxon>
        <taxon>Aspergillaceae</taxon>
        <taxon>Aspergillus</taxon>
        <taxon>Aspergillus subgen. Nidulantes</taxon>
    </lineage>
</organism>
<keyword evidence="2" id="KW-1185">Reference proteome</keyword>
<dbReference type="OrthoDB" id="4387771at2759"/>
<accession>A0A0U5FNB8</accession>
<protein>
    <submittedName>
        <fullName evidence="1">Uncharacterized protein</fullName>
    </submittedName>
</protein>
<proteinExistence type="predicted"/>
<dbReference type="AlphaFoldDB" id="A0A0U5FNB8"/>